<organism evidence="1 2">
    <name type="scientific">Ruminococcus albus 8</name>
    <dbReference type="NCBI Taxonomy" id="246199"/>
    <lineage>
        <taxon>Bacteria</taxon>
        <taxon>Bacillati</taxon>
        <taxon>Bacillota</taxon>
        <taxon>Clostridia</taxon>
        <taxon>Eubacteriales</taxon>
        <taxon>Oscillospiraceae</taxon>
        <taxon>Ruminococcus</taxon>
    </lineage>
</organism>
<dbReference type="InterPro" id="IPR025368">
    <property type="entry name" value="DUF4272"/>
</dbReference>
<evidence type="ECO:0008006" key="3">
    <source>
        <dbReference type="Google" id="ProtNLM"/>
    </source>
</evidence>
<gene>
    <name evidence="1" type="ORF">CUS_6037</name>
</gene>
<comment type="caution">
    <text evidence="1">The sequence shown here is derived from an EMBL/GenBank/DDBJ whole genome shotgun (WGS) entry which is preliminary data.</text>
</comment>
<accession>E9SD25</accession>
<dbReference type="AlphaFoldDB" id="E9SD25"/>
<protein>
    <recommendedName>
        <fullName evidence="3">DUF4272 domain-containing protein</fullName>
    </recommendedName>
</protein>
<reference evidence="1 2" key="1">
    <citation type="submission" date="2011-02" db="EMBL/GenBank/DDBJ databases">
        <authorList>
            <person name="Nelson K.E."/>
            <person name="Sutton G."/>
            <person name="Torralba M."/>
            <person name="Durkin S."/>
            <person name="Harkins D."/>
            <person name="Montgomery R."/>
            <person name="Ziemer C."/>
            <person name="Klaassens E."/>
            <person name="Ocuiv P."/>
            <person name="Morrison M."/>
        </authorList>
    </citation>
    <scope>NUCLEOTIDE SEQUENCE [LARGE SCALE GENOMIC DNA]</scope>
    <source>
        <strain evidence="1 2">8</strain>
    </source>
</reference>
<dbReference type="OrthoDB" id="4399984at2"/>
<evidence type="ECO:0000313" key="2">
    <source>
        <dbReference type="Proteomes" id="UP000004259"/>
    </source>
</evidence>
<keyword evidence="2" id="KW-1185">Reference proteome</keyword>
<dbReference type="EMBL" id="ADKM02000086">
    <property type="protein sequence ID" value="EGC02775.1"/>
    <property type="molecule type" value="Genomic_DNA"/>
</dbReference>
<sequence length="220" mass="24926">MTPSERKTISENKLKEQGIAINQWLPLLPAEEEASIRSFDEICGRAVASLLMIQLAIDTSNGQYDEGFEVIEEMLDKFGVKSALNTAEKEVFDGIAEPQTVMNIAWEYECYWSLVWALGLIDDADLQGAEDICDCERAIKLVSKCDGMQAFKAQCKMRSAEEILAMADYFYRLHWACVEHRLNPETPIGDISEEVVMERRRGLEWLIGGGNDWFDISLDT</sequence>
<dbReference type="RefSeq" id="WP_002850128.1">
    <property type="nucleotide sequence ID" value="NZ_ADKM02000086.1"/>
</dbReference>
<dbReference type="Pfam" id="PF14094">
    <property type="entry name" value="DUF4272"/>
    <property type="match status" value="1"/>
</dbReference>
<name>E9SD25_RUMAL</name>
<dbReference type="STRING" id="246199.CUS_6037"/>
<dbReference type="eggNOG" id="ENOG502ZC6N">
    <property type="taxonomic scope" value="Bacteria"/>
</dbReference>
<proteinExistence type="predicted"/>
<dbReference type="Proteomes" id="UP000004259">
    <property type="component" value="Unassembled WGS sequence"/>
</dbReference>
<evidence type="ECO:0000313" key="1">
    <source>
        <dbReference type="EMBL" id="EGC02775.1"/>
    </source>
</evidence>